<dbReference type="Proteomes" id="UP000093985">
    <property type="component" value="Unassembled WGS sequence"/>
</dbReference>
<evidence type="ECO:0000256" key="1">
    <source>
        <dbReference type="ARBA" id="ARBA00004613"/>
    </source>
</evidence>
<evidence type="ECO:0000256" key="2">
    <source>
        <dbReference type="ARBA" id="ARBA00005477"/>
    </source>
</evidence>
<proteinExistence type="inferred from homology"/>
<feature type="region of interest" description="Disordered" evidence="7">
    <location>
        <begin position="44"/>
        <end position="98"/>
    </location>
</feature>
<keyword evidence="4" id="KW-0964">Secreted</keyword>
<dbReference type="Pfam" id="PF07174">
    <property type="entry name" value="FAP"/>
    <property type="match status" value="1"/>
</dbReference>
<protein>
    <recommendedName>
        <fullName evidence="3">Alanine and proline-rich secreted protein Apa</fullName>
    </recommendedName>
    <alternativeName>
        <fullName evidence="6">Fibronectin attachment protein</fullName>
    </alternativeName>
</protein>
<feature type="region of interest" description="Disordered" evidence="7">
    <location>
        <begin position="271"/>
        <end position="310"/>
    </location>
</feature>
<name>A0A1A2EA26_MYCSD</name>
<organism evidence="10 11">
    <name type="scientific">Mycolicibacter sinensis (strain JDM601)</name>
    <name type="common">Mycobacterium sinense</name>
    <dbReference type="NCBI Taxonomy" id="875328"/>
    <lineage>
        <taxon>Bacteria</taxon>
        <taxon>Bacillati</taxon>
        <taxon>Actinomycetota</taxon>
        <taxon>Actinomycetes</taxon>
        <taxon>Mycobacteriales</taxon>
        <taxon>Mycobacteriaceae</taxon>
        <taxon>Mycolicibacter</taxon>
    </lineage>
</organism>
<evidence type="ECO:0000259" key="9">
    <source>
        <dbReference type="Pfam" id="PF07174"/>
    </source>
</evidence>
<reference evidence="11" key="1">
    <citation type="submission" date="2016-06" db="EMBL/GenBank/DDBJ databases">
        <authorList>
            <person name="Sutton G."/>
            <person name="Brinkac L."/>
            <person name="Sanka R."/>
            <person name="Adams M."/>
            <person name="Lau E."/>
            <person name="Mehaffy C."/>
            <person name="Tameris M."/>
            <person name="Hatherill M."/>
            <person name="Hanekom W."/>
            <person name="Mahomed H."/>
            <person name="Mcshane H."/>
        </authorList>
    </citation>
    <scope>NUCLEOTIDE SEQUENCE [LARGE SCALE GENOMIC DNA]</scope>
    <source>
        <strain evidence="11">852014-51077_SCH5608930-a</strain>
    </source>
</reference>
<evidence type="ECO:0000256" key="5">
    <source>
        <dbReference type="ARBA" id="ARBA00022729"/>
    </source>
</evidence>
<feature type="domain" description="Fibronectin-attachment" evidence="9">
    <location>
        <begin position="99"/>
        <end position="282"/>
    </location>
</feature>
<feature type="compositionally biased region" description="Low complexity" evidence="7">
    <location>
        <begin position="50"/>
        <end position="59"/>
    </location>
</feature>
<comment type="caution">
    <text evidence="10">The sequence shown here is derived from an EMBL/GenBank/DDBJ whole genome shotgun (WGS) entry which is preliminary data.</text>
</comment>
<comment type="subcellular location">
    <subcellularLocation>
        <location evidence="1">Secreted</location>
    </subcellularLocation>
</comment>
<evidence type="ECO:0000256" key="4">
    <source>
        <dbReference type="ARBA" id="ARBA00022525"/>
    </source>
</evidence>
<dbReference type="AlphaFoldDB" id="A0A1A2EA26"/>
<gene>
    <name evidence="10" type="ORF">A5771_00400</name>
</gene>
<feature type="compositionally biased region" description="Pro residues" evidence="7">
    <location>
        <begin position="77"/>
        <end position="90"/>
    </location>
</feature>
<evidence type="ECO:0000256" key="6">
    <source>
        <dbReference type="ARBA" id="ARBA00031042"/>
    </source>
</evidence>
<dbReference type="InterPro" id="IPR010801">
    <property type="entry name" value="FAP"/>
</dbReference>
<evidence type="ECO:0000313" key="10">
    <source>
        <dbReference type="EMBL" id="OBG01606.1"/>
    </source>
</evidence>
<dbReference type="OrthoDB" id="4578857at2"/>
<feature type="chain" id="PRO_5039553376" description="Alanine and proline-rich secreted protein Apa" evidence="8">
    <location>
        <begin position="41"/>
        <end position="310"/>
    </location>
</feature>
<dbReference type="EMBL" id="LZIN01000089">
    <property type="protein sequence ID" value="OBG01606.1"/>
    <property type="molecule type" value="Genomic_DNA"/>
</dbReference>
<evidence type="ECO:0000256" key="3">
    <source>
        <dbReference type="ARBA" id="ARBA00016054"/>
    </source>
</evidence>
<evidence type="ECO:0000256" key="7">
    <source>
        <dbReference type="SAM" id="MobiDB-lite"/>
    </source>
</evidence>
<feature type="compositionally biased region" description="Low complexity" evidence="7">
    <location>
        <begin position="274"/>
        <end position="284"/>
    </location>
</feature>
<keyword evidence="5 8" id="KW-0732">Signal</keyword>
<dbReference type="RefSeq" id="WP_064856591.1">
    <property type="nucleotide sequence ID" value="NZ_LZIN01000089.1"/>
</dbReference>
<evidence type="ECO:0000313" key="11">
    <source>
        <dbReference type="Proteomes" id="UP000093985"/>
    </source>
</evidence>
<evidence type="ECO:0000256" key="8">
    <source>
        <dbReference type="SAM" id="SignalP"/>
    </source>
</evidence>
<sequence length="310" mass="30720">MKQVDVTSTAHRGIRAVAATTWAAATAGVLTFALAAPAYADPVPAPAPSPSAGADAPPADGHPPPADAHTPPADANTPPPGDSNAPPPVAEPGAPAVGRVDDAAGGFSYVLPAGWVQSDTSHLEYGSSLLSKKTGEPMLPGQPAPVANDTRIVLGKLDQRLYASAETDNAKAATRLGSDMGEFFLPFPGTRANQESVPLAGGDLTGSASYYEVKFTDPAKPVGQIWSGVIGVPPAAAGTDAQAERWFVVWLGTANNPVDRGAAKALTESIRPLGAAPAEPAPGAVPGGPGQAPPPAGGPEAGSGPGAPAA</sequence>
<dbReference type="GO" id="GO:0050840">
    <property type="term" value="F:extracellular matrix binding"/>
    <property type="evidence" value="ECO:0007669"/>
    <property type="project" value="InterPro"/>
</dbReference>
<dbReference type="GO" id="GO:0005576">
    <property type="term" value="C:extracellular region"/>
    <property type="evidence" value="ECO:0007669"/>
    <property type="project" value="UniProtKB-SubCell"/>
</dbReference>
<feature type="compositionally biased region" description="Low complexity" evidence="7">
    <location>
        <begin position="67"/>
        <end position="76"/>
    </location>
</feature>
<comment type="similarity">
    <text evidence="2">Belongs to the Apa family.</text>
</comment>
<accession>A0A1A2EA26</accession>
<feature type="signal peptide" evidence="8">
    <location>
        <begin position="1"/>
        <end position="40"/>
    </location>
</feature>
<feature type="compositionally biased region" description="Gly residues" evidence="7">
    <location>
        <begin position="299"/>
        <end position="310"/>
    </location>
</feature>